<evidence type="ECO:0000256" key="1">
    <source>
        <dbReference type="SAM" id="MobiDB-lite"/>
    </source>
</evidence>
<dbReference type="OrthoDB" id="68195at2"/>
<dbReference type="CDD" id="cd05379">
    <property type="entry name" value="CAP_bacterial"/>
    <property type="match status" value="1"/>
</dbReference>
<keyword evidence="2" id="KW-0812">Transmembrane</keyword>
<sequence length="306" mass="30268">MSTASRRGTSDRGDRGAAGRGATARDATARSAAVRSAAVRSPAVRAATTRRRRHVTLAVVGGLLAGIAVGWSGVLPEPTPGGRLTDPDVVVTIPPPSVVDPSPTDGATDGASGSATDGTTDGSGAGDATSGDAETDAASRGTTRDPATDESDAGDGSSSGSTALGGTGDAGTDDTDAAGTDDAARRDATVAEVLALVDEHRATAGCPTLVPDDALTAAAQSHAQSMDAEGYMSHTGSDGRSFDERIRDAGYDRPTAENVAQGQTTAAQVVADWMASPGHRANIESCASTATGVGLSGTSWVQTFGA</sequence>
<reference evidence="4 5" key="1">
    <citation type="submission" date="2017-11" db="EMBL/GenBank/DDBJ databases">
        <title>Genomic Encyclopedia of Archaeal and Bacterial Type Strains, Phase II (KMG-II): From Individual Species to Whole Genera.</title>
        <authorList>
            <person name="Goeker M."/>
        </authorList>
    </citation>
    <scope>NUCLEOTIDE SEQUENCE [LARGE SCALE GENOMIC DNA]</scope>
    <source>
        <strain evidence="4 5">DSM 25478</strain>
    </source>
</reference>
<feature type="transmembrane region" description="Helical" evidence="2">
    <location>
        <begin position="55"/>
        <end position="74"/>
    </location>
</feature>
<proteinExistence type="predicted"/>
<evidence type="ECO:0000313" key="5">
    <source>
        <dbReference type="Proteomes" id="UP000231693"/>
    </source>
</evidence>
<name>A0A2M9CD68_9CELL</name>
<dbReference type="EMBL" id="PGFE01000005">
    <property type="protein sequence ID" value="PJJ69288.1"/>
    <property type="molecule type" value="Genomic_DNA"/>
</dbReference>
<evidence type="ECO:0000259" key="3">
    <source>
        <dbReference type="Pfam" id="PF00188"/>
    </source>
</evidence>
<evidence type="ECO:0000313" key="4">
    <source>
        <dbReference type="EMBL" id="PJJ69288.1"/>
    </source>
</evidence>
<feature type="compositionally biased region" description="Basic and acidic residues" evidence="1">
    <location>
        <begin position="8"/>
        <end position="17"/>
    </location>
</feature>
<organism evidence="4 5">
    <name type="scientific">Sediminihabitans luteus</name>
    <dbReference type="NCBI Taxonomy" id="1138585"/>
    <lineage>
        <taxon>Bacteria</taxon>
        <taxon>Bacillati</taxon>
        <taxon>Actinomycetota</taxon>
        <taxon>Actinomycetes</taxon>
        <taxon>Micrococcales</taxon>
        <taxon>Cellulomonadaceae</taxon>
        <taxon>Sediminihabitans</taxon>
    </lineage>
</organism>
<accession>A0A2M9CD68</accession>
<dbReference type="InterPro" id="IPR014044">
    <property type="entry name" value="CAP_dom"/>
</dbReference>
<dbReference type="PANTHER" id="PTHR31157:SF1">
    <property type="entry name" value="SCP DOMAIN-CONTAINING PROTEIN"/>
    <property type="match status" value="1"/>
</dbReference>
<dbReference type="Proteomes" id="UP000231693">
    <property type="component" value="Unassembled WGS sequence"/>
</dbReference>
<feature type="region of interest" description="Disordered" evidence="1">
    <location>
        <begin position="1"/>
        <end position="50"/>
    </location>
</feature>
<keyword evidence="2" id="KW-1133">Transmembrane helix</keyword>
<dbReference type="Gene3D" id="3.40.33.10">
    <property type="entry name" value="CAP"/>
    <property type="match status" value="1"/>
</dbReference>
<feature type="region of interest" description="Disordered" evidence="1">
    <location>
        <begin position="79"/>
        <end position="182"/>
    </location>
</feature>
<keyword evidence="5" id="KW-1185">Reference proteome</keyword>
<feature type="domain" description="SCP" evidence="3">
    <location>
        <begin position="194"/>
        <end position="299"/>
    </location>
</feature>
<feature type="compositionally biased region" description="Low complexity" evidence="1">
    <location>
        <begin position="99"/>
        <end position="139"/>
    </location>
</feature>
<dbReference type="Pfam" id="PF00188">
    <property type="entry name" value="CAP"/>
    <property type="match status" value="1"/>
</dbReference>
<protein>
    <submittedName>
        <fullName evidence="4">Uncharacterized protein YkwD</fullName>
    </submittedName>
</protein>
<dbReference type="InterPro" id="IPR035940">
    <property type="entry name" value="CAP_sf"/>
</dbReference>
<comment type="caution">
    <text evidence="4">The sequence shown here is derived from an EMBL/GenBank/DDBJ whole genome shotgun (WGS) entry which is preliminary data.</text>
</comment>
<gene>
    <name evidence="4" type="ORF">CLV28_2753</name>
</gene>
<dbReference type="AlphaFoldDB" id="A0A2M9CD68"/>
<dbReference type="SUPFAM" id="SSF55797">
    <property type="entry name" value="PR-1-like"/>
    <property type="match status" value="1"/>
</dbReference>
<dbReference type="PANTHER" id="PTHR31157">
    <property type="entry name" value="SCP DOMAIN-CONTAINING PROTEIN"/>
    <property type="match status" value="1"/>
</dbReference>
<evidence type="ECO:0000256" key="2">
    <source>
        <dbReference type="SAM" id="Phobius"/>
    </source>
</evidence>
<keyword evidence="2" id="KW-0472">Membrane</keyword>
<feature type="compositionally biased region" description="Low complexity" evidence="1">
    <location>
        <begin position="20"/>
        <end position="47"/>
    </location>
</feature>
<dbReference type="RefSeq" id="WP_100423891.1">
    <property type="nucleotide sequence ID" value="NZ_BOOX01000005.1"/>
</dbReference>